<comment type="catalytic activity">
    <reaction evidence="9">
        <text>L-arginyl-L-alpha-amino acid(out) = L-arginyl-L-alpha-amino acid(in)</text>
        <dbReference type="Rhea" id="RHEA:79371"/>
        <dbReference type="ChEBI" id="CHEBI:84315"/>
    </reaction>
</comment>
<keyword evidence="20" id="KW-0812">Transmembrane</keyword>
<dbReference type="InterPro" id="IPR052187">
    <property type="entry name" value="MFSD1"/>
</dbReference>
<comment type="subcellular location">
    <subcellularLocation>
        <location evidence="1">Membrane</location>
        <topology evidence="1">Multi-pass membrane protein</topology>
    </subcellularLocation>
</comment>
<comment type="function">
    <text evidence="17">Lysosomal dipeptide uniporter that selectively exports lysine, arginine or histidine-containing dipeptides with a net positive charge from the lysosome lumen into the cytosol. Could play a role in a specific type of protein O-glycosylation indirectly regulating macrophages migration and tissue invasion. Also essential for liver homeostasis.</text>
</comment>
<feature type="transmembrane region" description="Helical" evidence="20">
    <location>
        <begin position="286"/>
        <end position="306"/>
    </location>
</feature>
<dbReference type="Proteomes" id="UP000695562">
    <property type="component" value="Unassembled WGS sequence"/>
</dbReference>
<feature type="transmembrane region" description="Helical" evidence="20">
    <location>
        <begin position="472"/>
        <end position="492"/>
    </location>
</feature>
<comment type="catalytic activity">
    <reaction evidence="7">
        <text>L-alpha-aminoacyl-L-lysine(out) = L-alpha-aminoacyl-L-lysine(in)</text>
        <dbReference type="Rhea" id="RHEA:79383"/>
        <dbReference type="ChEBI" id="CHEBI:229966"/>
    </reaction>
</comment>
<evidence type="ECO:0000256" key="11">
    <source>
        <dbReference type="ARBA" id="ARBA00044903"/>
    </source>
</evidence>
<comment type="catalytic activity">
    <reaction evidence="14">
        <text>L-lysyl-glycine(out) = L-lysyl-glycine(in)</text>
        <dbReference type="Rhea" id="RHEA:79407"/>
        <dbReference type="ChEBI" id="CHEBI:191202"/>
    </reaction>
</comment>
<evidence type="ECO:0000256" key="13">
    <source>
        <dbReference type="ARBA" id="ARBA00044919"/>
    </source>
</evidence>
<accession>A0A8J4PXH0</accession>
<protein>
    <recommendedName>
        <fullName evidence="15">Lysosomal dipeptide transporter MFSD1</fullName>
    </recommendedName>
    <alternativeName>
        <fullName evidence="16">Major facilitator superfamily domain-containing protein 1</fullName>
    </alternativeName>
</protein>
<evidence type="ECO:0000256" key="5">
    <source>
        <dbReference type="ARBA" id="ARBA00044884"/>
    </source>
</evidence>
<feature type="domain" description="Major facilitator superfamily (MFS) profile" evidence="21">
    <location>
        <begin position="156"/>
        <end position="651"/>
    </location>
</feature>
<proteinExistence type="predicted"/>
<feature type="transmembrane region" description="Helical" evidence="20">
    <location>
        <begin position="537"/>
        <end position="556"/>
    </location>
</feature>
<dbReference type="PANTHER" id="PTHR23512:SF4">
    <property type="entry name" value="MAJOR FACILITATOR SUPERFAMILY (MFS) PROFILE DOMAIN-CONTAINING PROTEIN"/>
    <property type="match status" value="1"/>
</dbReference>
<keyword evidence="20" id="KW-0472">Membrane</keyword>
<evidence type="ECO:0000256" key="10">
    <source>
        <dbReference type="ARBA" id="ARBA00044900"/>
    </source>
</evidence>
<organism evidence="22 23">
    <name type="scientific">Polysphondylium violaceum</name>
    <dbReference type="NCBI Taxonomy" id="133409"/>
    <lineage>
        <taxon>Eukaryota</taxon>
        <taxon>Amoebozoa</taxon>
        <taxon>Evosea</taxon>
        <taxon>Eumycetozoa</taxon>
        <taxon>Dictyostelia</taxon>
        <taxon>Dictyosteliales</taxon>
        <taxon>Dictyosteliaceae</taxon>
        <taxon>Polysphondylium</taxon>
    </lineage>
</organism>
<comment type="catalytic activity">
    <reaction evidence="10">
        <text>L-lysyl-L-lysine(out) = L-lysyl-L-lysine(in)</text>
        <dbReference type="Rhea" id="RHEA:79403"/>
        <dbReference type="ChEBI" id="CHEBI:229956"/>
    </reaction>
</comment>
<keyword evidence="20" id="KW-1133">Transmembrane helix</keyword>
<evidence type="ECO:0000256" key="4">
    <source>
        <dbReference type="ARBA" id="ARBA00044881"/>
    </source>
</evidence>
<evidence type="ECO:0000256" key="16">
    <source>
        <dbReference type="ARBA" id="ARBA00045018"/>
    </source>
</evidence>
<dbReference type="EMBL" id="AJWJ01000140">
    <property type="protein sequence ID" value="KAF2074569.1"/>
    <property type="molecule type" value="Genomic_DNA"/>
</dbReference>
<evidence type="ECO:0000256" key="14">
    <source>
        <dbReference type="ARBA" id="ARBA00044924"/>
    </source>
</evidence>
<evidence type="ECO:0000256" key="15">
    <source>
        <dbReference type="ARBA" id="ARBA00044985"/>
    </source>
</evidence>
<comment type="catalytic activity">
    <reaction evidence="11">
        <text>L-arginyl-glycine(out) = L-arginyl-glycine(in)</text>
        <dbReference type="Rhea" id="RHEA:79391"/>
        <dbReference type="ChEBI" id="CHEBI:229955"/>
    </reaction>
</comment>
<comment type="catalytic activity">
    <reaction evidence="4">
        <text>L-alpha-aminoacyl-L-arginine(out) = L-alpha-aminoacyl-L-arginine(in)</text>
        <dbReference type="Rhea" id="RHEA:79367"/>
        <dbReference type="ChEBI" id="CHEBI:229968"/>
    </reaction>
</comment>
<dbReference type="InterPro" id="IPR036259">
    <property type="entry name" value="MFS_trans_sf"/>
</dbReference>
<dbReference type="GO" id="GO:0022857">
    <property type="term" value="F:transmembrane transporter activity"/>
    <property type="evidence" value="ECO:0007669"/>
    <property type="project" value="InterPro"/>
</dbReference>
<evidence type="ECO:0000256" key="9">
    <source>
        <dbReference type="ARBA" id="ARBA00044899"/>
    </source>
</evidence>
<comment type="catalytic activity">
    <reaction evidence="12">
        <text>L-histidyl-L-alpha-amino acid(out) = L-histidyl-L-alpha-amino acid(in)</text>
        <dbReference type="Rhea" id="RHEA:79379"/>
        <dbReference type="ChEBI" id="CHEBI:229964"/>
    </reaction>
</comment>
<gene>
    <name evidence="22" type="ORF">CYY_004115</name>
</gene>
<evidence type="ECO:0000256" key="7">
    <source>
        <dbReference type="ARBA" id="ARBA00044893"/>
    </source>
</evidence>
<evidence type="ECO:0000256" key="12">
    <source>
        <dbReference type="ARBA" id="ARBA00044912"/>
    </source>
</evidence>
<comment type="catalytic activity">
    <reaction evidence="13">
        <text>L-alanyl-L-lysine(out) = L-alanyl-L-lysine(in)</text>
        <dbReference type="Rhea" id="RHEA:79415"/>
        <dbReference type="ChEBI" id="CHEBI:192470"/>
    </reaction>
</comment>
<dbReference type="InterPro" id="IPR011701">
    <property type="entry name" value="MFS"/>
</dbReference>
<evidence type="ECO:0000256" key="18">
    <source>
        <dbReference type="ARBA" id="ARBA00046376"/>
    </source>
</evidence>
<dbReference type="GO" id="GO:0016020">
    <property type="term" value="C:membrane"/>
    <property type="evidence" value="ECO:0007669"/>
    <property type="project" value="UniProtKB-SubCell"/>
</dbReference>
<feature type="transmembrane region" description="Helical" evidence="20">
    <location>
        <begin position="198"/>
        <end position="221"/>
    </location>
</feature>
<evidence type="ECO:0000256" key="2">
    <source>
        <dbReference type="ARBA" id="ARBA00044876"/>
    </source>
</evidence>
<feature type="transmembrane region" description="Helical" evidence="20">
    <location>
        <begin position="318"/>
        <end position="338"/>
    </location>
</feature>
<name>A0A8J4PXH0_9MYCE</name>
<comment type="subunit">
    <text evidence="18">Homodimer. Interacts with lysosomal protein GLMP (via lumenal domain); the interaction starts while both proteins are still in the endoplasmic reticulum and is required for stabilization of MFSD1 in lysosomes but has no direct effect on its targeting to lysosomes or transporter activity.</text>
</comment>
<dbReference type="PROSITE" id="PS50850">
    <property type="entry name" value="MFS"/>
    <property type="match status" value="1"/>
</dbReference>
<feature type="transmembrane region" description="Helical" evidence="20">
    <location>
        <begin position="594"/>
        <end position="614"/>
    </location>
</feature>
<evidence type="ECO:0000256" key="19">
    <source>
        <dbReference type="SAM" id="MobiDB-lite"/>
    </source>
</evidence>
<dbReference type="Gene3D" id="1.20.1250.20">
    <property type="entry name" value="MFS general substrate transporter like domains"/>
    <property type="match status" value="2"/>
</dbReference>
<feature type="transmembrane region" description="Helical" evidence="20">
    <location>
        <begin position="159"/>
        <end position="178"/>
    </location>
</feature>
<evidence type="ECO:0000256" key="6">
    <source>
        <dbReference type="ARBA" id="ARBA00044891"/>
    </source>
</evidence>
<comment type="catalytic activity">
    <reaction evidence="6">
        <text>L-lysyl-L-alpha-amino acid(out) = L-lysyl-L-alpha-amino acid(in)</text>
        <dbReference type="Rhea" id="RHEA:79387"/>
        <dbReference type="ChEBI" id="CHEBI:229965"/>
    </reaction>
</comment>
<feature type="compositionally biased region" description="Low complexity" evidence="19">
    <location>
        <begin position="7"/>
        <end position="20"/>
    </location>
</feature>
<feature type="transmembrane region" description="Helical" evidence="20">
    <location>
        <begin position="626"/>
        <end position="647"/>
    </location>
</feature>
<feature type="transmembrane region" description="Helical" evidence="20">
    <location>
        <begin position="562"/>
        <end position="587"/>
    </location>
</feature>
<evidence type="ECO:0000256" key="17">
    <source>
        <dbReference type="ARBA" id="ARBA00045709"/>
    </source>
</evidence>
<evidence type="ECO:0000313" key="22">
    <source>
        <dbReference type="EMBL" id="KAF2074569.1"/>
    </source>
</evidence>
<evidence type="ECO:0000256" key="8">
    <source>
        <dbReference type="ARBA" id="ARBA00044898"/>
    </source>
</evidence>
<dbReference type="PANTHER" id="PTHR23512">
    <property type="entry name" value="MAJOR FACILITATOR SUPERFAMILY DOMAIN-CONTAINING PROTEIN 1"/>
    <property type="match status" value="1"/>
</dbReference>
<sequence>MFDYVTNLNDSNNSNQSSKNGIMTRGNPLQEDLNNDDDVERLIVIKSKHNTIPLSLSTPPFNNYNSSRNILQISSEIHPSTLGEGLNKPVLKSILKSNNNSNNSSLNNSAAIIFNSQTLGEENSGTQQDDMGILNNSISSNRNIFRSIKNIFKLHNLKTFLLVFLISNLGYSTFFSYTSAEALSYTFYQTFNISSSQFGWIFTAYALPNLVMVFASGVLVDKIGPDKVSIMLGTCVTLSTLIGALSPPNFTLMLVSRFLLGFAGESLVACSNTLMSKWFSSSSLPIYMGILVGWIYSANLTSLTLLPLLNKRFGFQTSLWIISFVAIFGYCLNIIYLLTRSFFKDVKEHSSNSNNSFKELKEDEIEVDIIKDDQETLESYSPNGADLMPNSSFFGLDNNDGENFKDGLIGSSVELEEIDIKQTPSLAQSRVIEMSNSHHGRTINELHEIIRNRVGNLVIGITSVFKDIPQRMWIVVLIVLFGYSTLFGLAIIGPDFLGTKYGYDEQMAALILSSETISSALFSPLCGFGLKYISKRIIVLWTSLALLGVGVLLLVITNIFPLPWILVSGIGYSILNTTIISSIPTLVPEKSIGASYGLVGTAYNTGLVLFPYFLGLLKEKSGDYTLSLLLLVLFSIIASLLVAYLKYLDTKEPIDKRLDK</sequence>
<evidence type="ECO:0000256" key="1">
    <source>
        <dbReference type="ARBA" id="ARBA00004141"/>
    </source>
</evidence>
<evidence type="ECO:0000256" key="3">
    <source>
        <dbReference type="ARBA" id="ARBA00044878"/>
    </source>
</evidence>
<dbReference type="SUPFAM" id="SSF103473">
    <property type="entry name" value="MFS general substrate transporter"/>
    <property type="match status" value="1"/>
</dbReference>
<comment type="catalytic activity">
    <reaction evidence="5">
        <text>L-alpha-aminoacyl-L-histidine(out) = L-alpha-aminoacyl-L-histidine(in)</text>
        <dbReference type="Rhea" id="RHEA:79375"/>
        <dbReference type="ChEBI" id="CHEBI:229967"/>
    </reaction>
</comment>
<reference evidence="22" key="1">
    <citation type="submission" date="2020-01" db="EMBL/GenBank/DDBJ databases">
        <title>Development of genomics and gene disruption for Polysphondylium violaceum indicates a role for the polyketide synthase stlB in stalk morphogenesis.</title>
        <authorList>
            <person name="Narita B."/>
            <person name="Kawabe Y."/>
            <person name="Kin K."/>
            <person name="Saito T."/>
            <person name="Gibbs R."/>
            <person name="Kuspa A."/>
            <person name="Muzny D."/>
            <person name="Queller D."/>
            <person name="Richards S."/>
            <person name="Strassman J."/>
            <person name="Sucgang R."/>
            <person name="Worley K."/>
            <person name="Schaap P."/>
        </authorList>
    </citation>
    <scope>NUCLEOTIDE SEQUENCE</scope>
    <source>
        <strain evidence="22">QSvi11</strain>
    </source>
</reference>
<dbReference type="Pfam" id="PF07690">
    <property type="entry name" value="MFS_1"/>
    <property type="match status" value="2"/>
</dbReference>
<dbReference type="InterPro" id="IPR020846">
    <property type="entry name" value="MFS_dom"/>
</dbReference>
<evidence type="ECO:0000259" key="21">
    <source>
        <dbReference type="PROSITE" id="PS50850"/>
    </source>
</evidence>
<comment type="catalytic activity">
    <reaction evidence="2">
        <text>L-lysyl-L-alanine(out) = L-lysyl-L-alanine(in)</text>
        <dbReference type="Rhea" id="RHEA:79399"/>
        <dbReference type="ChEBI" id="CHEBI:229954"/>
    </reaction>
</comment>
<evidence type="ECO:0000313" key="23">
    <source>
        <dbReference type="Proteomes" id="UP000695562"/>
    </source>
</evidence>
<comment type="caution">
    <text evidence="22">The sequence shown here is derived from an EMBL/GenBank/DDBJ whole genome shotgun (WGS) entry which is preliminary data.</text>
</comment>
<evidence type="ECO:0000256" key="20">
    <source>
        <dbReference type="SAM" id="Phobius"/>
    </source>
</evidence>
<dbReference type="OrthoDB" id="424834at2759"/>
<comment type="catalytic activity">
    <reaction evidence="3">
        <text>L-histidyl-glycine(out) = L-histidyl-glycine(in)</text>
        <dbReference type="Rhea" id="RHEA:79395"/>
        <dbReference type="ChEBI" id="CHEBI:229957"/>
    </reaction>
</comment>
<keyword evidence="23" id="KW-1185">Reference proteome</keyword>
<feature type="region of interest" description="Disordered" evidence="19">
    <location>
        <begin position="1"/>
        <end position="34"/>
    </location>
</feature>
<feature type="transmembrane region" description="Helical" evidence="20">
    <location>
        <begin position="507"/>
        <end position="530"/>
    </location>
</feature>
<dbReference type="AlphaFoldDB" id="A0A8J4PXH0"/>
<comment type="catalytic activity">
    <reaction evidence="8">
        <text>L-aspartyl-L-lysine(out) = L-aspartyl-L-lysine(in)</text>
        <dbReference type="Rhea" id="RHEA:79411"/>
        <dbReference type="ChEBI" id="CHEBI:229953"/>
    </reaction>
</comment>